<comment type="caution">
    <text evidence="2">The sequence shown here is derived from an EMBL/GenBank/DDBJ whole genome shotgun (WGS) entry which is preliminary data.</text>
</comment>
<dbReference type="AlphaFoldDB" id="A0A4Q9LIS5"/>
<accession>A0A4Q9LIS5</accession>
<evidence type="ECO:0000256" key="1">
    <source>
        <dbReference type="SAM" id="MobiDB-lite"/>
    </source>
</evidence>
<reference evidence="2 3" key="1">
    <citation type="submission" date="2017-12" db="EMBL/GenBank/DDBJ databases">
        <authorList>
            <person name="Pombert J.-F."/>
            <person name="Haag K.L."/>
            <person name="Ebert D."/>
        </authorList>
    </citation>
    <scope>NUCLEOTIDE SEQUENCE [LARGE SCALE GENOMIC DNA]</scope>
    <source>
        <strain evidence="2">BE-OM-2</strain>
    </source>
</reference>
<keyword evidence="3" id="KW-1185">Reference proteome</keyword>
<dbReference type="EMBL" id="PITI01000359">
    <property type="protein sequence ID" value="TBU06920.1"/>
    <property type="molecule type" value="Genomic_DNA"/>
</dbReference>
<dbReference type="VEuPathDB" id="MicrosporidiaDB:CWI36_0359p0030"/>
<evidence type="ECO:0000313" key="2">
    <source>
        <dbReference type="EMBL" id="TBU06920.1"/>
    </source>
</evidence>
<sequence>MSKRASMCVVMRAEMHEKPTSLLKQASREENGAKNLKTKNHTSLISKGGTDDKYR</sequence>
<name>A0A4Q9LIS5_9MICR</name>
<dbReference type="Proteomes" id="UP000291404">
    <property type="component" value="Unassembled WGS sequence"/>
</dbReference>
<gene>
    <name evidence="2" type="ORF">CWI36_0359p0030</name>
</gene>
<organism evidence="2 3">
    <name type="scientific">Hamiltosporidium magnivora</name>
    <dbReference type="NCBI Taxonomy" id="148818"/>
    <lineage>
        <taxon>Eukaryota</taxon>
        <taxon>Fungi</taxon>
        <taxon>Fungi incertae sedis</taxon>
        <taxon>Microsporidia</taxon>
        <taxon>Dubosqiidae</taxon>
        <taxon>Hamiltosporidium</taxon>
    </lineage>
</organism>
<proteinExistence type="predicted"/>
<feature type="region of interest" description="Disordered" evidence="1">
    <location>
        <begin position="18"/>
        <end position="55"/>
    </location>
</feature>
<evidence type="ECO:0000313" key="3">
    <source>
        <dbReference type="Proteomes" id="UP000291404"/>
    </source>
</evidence>
<protein>
    <submittedName>
        <fullName evidence="2">Uncharacterized protein</fullName>
    </submittedName>
</protein>